<dbReference type="InterPro" id="IPR032675">
    <property type="entry name" value="LRR_dom_sf"/>
</dbReference>
<proteinExistence type="predicted"/>
<dbReference type="AlphaFoldDB" id="A0ABC8KKW5"/>
<name>A0ABC8KKW5_ERUVS</name>
<organism evidence="3 4">
    <name type="scientific">Eruca vesicaria subsp. sativa</name>
    <name type="common">Garden rocket</name>
    <name type="synonym">Eruca sativa</name>
    <dbReference type="NCBI Taxonomy" id="29727"/>
    <lineage>
        <taxon>Eukaryota</taxon>
        <taxon>Viridiplantae</taxon>
        <taxon>Streptophyta</taxon>
        <taxon>Embryophyta</taxon>
        <taxon>Tracheophyta</taxon>
        <taxon>Spermatophyta</taxon>
        <taxon>Magnoliopsida</taxon>
        <taxon>eudicotyledons</taxon>
        <taxon>Gunneridae</taxon>
        <taxon>Pentapetalae</taxon>
        <taxon>rosids</taxon>
        <taxon>malvids</taxon>
        <taxon>Brassicales</taxon>
        <taxon>Brassicaceae</taxon>
        <taxon>Brassiceae</taxon>
        <taxon>Eruca</taxon>
    </lineage>
</organism>
<dbReference type="SUPFAM" id="SSF52058">
    <property type="entry name" value="L domain-like"/>
    <property type="match status" value="1"/>
</dbReference>
<dbReference type="InterPro" id="IPR058192">
    <property type="entry name" value="WHD_ROQ1-like"/>
</dbReference>
<sequence length="640" mass="73046">MRLIAWTTTYGGRTPRFHHGSEKLFIRASRLAHGLPSALVAFASHLSEQTTIKRWEDELSLLEASPHEKVQNILRASYDGLDQYDKNVFLQVACLFNGGFLWLIKVFLGESGPRIHRLVAKSLLDISYDGRLIMHFLVEQTGKEIVRQESMLTPCNQKFLWEPEEIYDVLSRNIGTNIIEGVSLHMCDMSDTLNISSSVFEPMNNLTFLNLLKHVVDTESKLQLMMSDDSDDTTHRLKLLHWDAYPLETLPLSFKSSLLVDLNRRYSNLRHLWDEPSVYKSVVYKPKLFTNLRRLDVTGSTNLVELPDLSQSLKLEELIMEGCTSLRQTPGSIDKLHLRKLNIVRCDSLVGGMEVCYLNEPEDNSFHRRIELILLEQVATLSSLTDLSIQGKINVALLHTLTGTAQRLSFTSEHLLKTLVIERLEYLEMGDSFTCHSFSNFPCLTELKLINLNIREIPQDIDCLLSLRTLDLTGNDFVHLPKTMSQLTKVEYLTLRNCHNLDALPQLRGLLELCIDNCKNLVQSLEDELLCYCTSLTYLDVSNHEFEIMPTSISRLSSLTTLYLNNCKKLKSVEDLPQSLNHLYAHGCDSLESVALSPEVKHIDLRDCPRLKQNERIKLLSSNDKHGRPVSVRVSILSRL</sequence>
<dbReference type="SUPFAM" id="SSF46785">
    <property type="entry name" value="Winged helix' DNA-binding domain"/>
    <property type="match status" value="1"/>
</dbReference>
<evidence type="ECO:0000259" key="2">
    <source>
        <dbReference type="Pfam" id="PF23282"/>
    </source>
</evidence>
<accession>A0ABC8KKW5</accession>
<dbReference type="PANTHER" id="PTHR11017:SF501">
    <property type="entry name" value="ADP-RIBOSYL CYCLASE_CYCLIC ADP-RIBOSE HYDROLASE-RELATED"/>
    <property type="match status" value="1"/>
</dbReference>
<comment type="caution">
    <text evidence="3">The sequence shown here is derived from an EMBL/GenBank/DDBJ whole genome shotgun (WGS) entry which is preliminary data.</text>
</comment>
<dbReference type="InterPro" id="IPR042197">
    <property type="entry name" value="Apaf_helical"/>
</dbReference>
<evidence type="ECO:0000313" key="4">
    <source>
        <dbReference type="Proteomes" id="UP001642260"/>
    </source>
</evidence>
<evidence type="ECO:0000256" key="1">
    <source>
        <dbReference type="ARBA" id="ARBA00022737"/>
    </source>
</evidence>
<dbReference type="Pfam" id="PF23282">
    <property type="entry name" value="WHD_ROQ1"/>
    <property type="match status" value="1"/>
</dbReference>
<keyword evidence="1" id="KW-0677">Repeat</keyword>
<dbReference type="InterPro" id="IPR044974">
    <property type="entry name" value="Disease_R_plants"/>
</dbReference>
<dbReference type="SUPFAM" id="SSF52540">
    <property type="entry name" value="P-loop containing nucleoside triphosphate hydrolases"/>
    <property type="match status" value="1"/>
</dbReference>
<dbReference type="InterPro" id="IPR036390">
    <property type="entry name" value="WH_DNA-bd_sf"/>
</dbReference>
<gene>
    <name evidence="3" type="ORF">ERUC_LOCUS25195</name>
</gene>
<dbReference type="InterPro" id="IPR027417">
    <property type="entry name" value="P-loop_NTPase"/>
</dbReference>
<dbReference type="Gene3D" id="1.10.8.430">
    <property type="entry name" value="Helical domain of apoptotic protease-activating factors"/>
    <property type="match status" value="1"/>
</dbReference>
<evidence type="ECO:0000313" key="3">
    <source>
        <dbReference type="EMBL" id="CAH8359439.1"/>
    </source>
</evidence>
<reference evidence="3 4" key="1">
    <citation type="submission" date="2022-03" db="EMBL/GenBank/DDBJ databases">
        <authorList>
            <person name="Macdonald S."/>
            <person name="Ahmed S."/>
            <person name="Newling K."/>
        </authorList>
    </citation>
    <scope>NUCLEOTIDE SEQUENCE [LARGE SCALE GENOMIC DNA]</scope>
</reference>
<protein>
    <recommendedName>
        <fullName evidence="2">Disease resistance protein Roq1-like winged-helix domain-containing protein</fullName>
    </recommendedName>
</protein>
<dbReference type="Gene3D" id="3.80.10.10">
    <property type="entry name" value="Ribonuclease Inhibitor"/>
    <property type="match status" value="2"/>
</dbReference>
<dbReference type="Proteomes" id="UP001642260">
    <property type="component" value="Unassembled WGS sequence"/>
</dbReference>
<keyword evidence="4" id="KW-1185">Reference proteome</keyword>
<dbReference type="PANTHER" id="PTHR11017">
    <property type="entry name" value="LEUCINE-RICH REPEAT-CONTAINING PROTEIN"/>
    <property type="match status" value="1"/>
</dbReference>
<dbReference type="EMBL" id="CAKOAT010264042">
    <property type="protein sequence ID" value="CAH8359439.1"/>
    <property type="molecule type" value="Genomic_DNA"/>
</dbReference>
<feature type="domain" description="Disease resistance protein Roq1-like winged-helix" evidence="2">
    <location>
        <begin position="84"/>
        <end position="150"/>
    </location>
</feature>